<dbReference type="SUPFAM" id="SSF64518">
    <property type="entry name" value="Phase 1 flagellin"/>
    <property type="match status" value="1"/>
</dbReference>
<keyword evidence="2 3" id="KW-0975">Bacterial flagellum</keyword>
<comment type="subcellular location">
    <subcellularLocation>
        <location evidence="3">Secreted</location>
    </subcellularLocation>
    <subcellularLocation>
        <location evidence="3">Bacterial flagellum</location>
    </subcellularLocation>
</comment>
<dbReference type="Proteomes" id="UP001596039">
    <property type="component" value="Unassembled WGS sequence"/>
</dbReference>
<keyword evidence="6" id="KW-0969">Cilium</keyword>
<gene>
    <name evidence="6" type="ORF">ACFPJ4_08990</name>
</gene>
<keyword evidence="3" id="KW-0964">Secreted</keyword>
<comment type="function">
    <text evidence="3">Flagellin is the subunit protein which polymerizes to form the filaments of bacterial flagella.</text>
</comment>
<dbReference type="InterPro" id="IPR001492">
    <property type="entry name" value="Flagellin"/>
</dbReference>
<accession>A0ABW0NSY6</accession>
<dbReference type="PANTHER" id="PTHR42792">
    <property type="entry name" value="FLAGELLIN"/>
    <property type="match status" value="1"/>
</dbReference>
<feature type="domain" description="Flagellin C-terminal" evidence="5">
    <location>
        <begin position="206"/>
        <end position="288"/>
    </location>
</feature>
<comment type="caution">
    <text evidence="6">The sequence shown here is derived from an EMBL/GenBank/DDBJ whole genome shotgun (WGS) entry which is preliminary data.</text>
</comment>
<dbReference type="InterPro" id="IPR046358">
    <property type="entry name" value="Flagellin_C"/>
</dbReference>
<dbReference type="PANTHER" id="PTHR42792:SF1">
    <property type="entry name" value="FLAGELLAR HOOK-ASSOCIATED PROTEIN 3"/>
    <property type="match status" value="1"/>
</dbReference>
<protein>
    <recommendedName>
        <fullName evidence="3">Flagellin</fullName>
    </recommendedName>
</protein>
<dbReference type="InterPro" id="IPR001029">
    <property type="entry name" value="Flagellin_N"/>
</dbReference>
<evidence type="ECO:0000256" key="1">
    <source>
        <dbReference type="ARBA" id="ARBA00005709"/>
    </source>
</evidence>
<comment type="similarity">
    <text evidence="1 3">Belongs to the bacterial flagellin family.</text>
</comment>
<evidence type="ECO:0000259" key="4">
    <source>
        <dbReference type="Pfam" id="PF00669"/>
    </source>
</evidence>
<dbReference type="RefSeq" id="WP_386740067.1">
    <property type="nucleotide sequence ID" value="NZ_JBHSMG010000002.1"/>
</dbReference>
<dbReference type="Gene3D" id="1.20.1330.10">
    <property type="entry name" value="f41 fragment of flagellin, N-terminal domain"/>
    <property type="match status" value="1"/>
</dbReference>
<evidence type="ECO:0000259" key="5">
    <source>
        <dbReference type="Pfam" id="PF00700"/>
    </source>
</evidence>
<organism evidence="6 7">
    <name type="scientific">Lysinimonas soli</name>
    <dbReference type="NCBI Taxonomy" id="1074233"/>
    <lineage>
        <taxon>Bacteria</taxon>
        <taxon>Bacillati</taxon>
        <taxon>Actinomycetota</taxon>
        <taxon>Actinomycetes</taxon>
        <taxon>Micrococcales</taxon>
        <taxon>Microbacteriaceae</taxon>
        <taxon>Lysinimonas</taxon>
    </lineage>
</organism>
<keyword evidence="6" id="KW-0966">Cell projection</keyword>
<evidence type="ECO:0000256" key="2">
    <source>
        <dbReference type="ARBA" id="ARBA00023143"/>
    </source>
</evidence>
<sequence>MTDQMILANSQANLQTQLQQLSVLQDEASSQQAISKPSDDPNGMAMSLALKRQQAANAQYSSNAHDATNWLTAVGGALSASVTSLQSVRSLVVGSGDPTLSATAKASIVSQLQGLKAELLSQANTSYLGRPVFAGNSDAGAAFSGSGYAYNGTPGTTVSRAIGASTTVSVSGDGAASYGVGAGSVFALIDTITSGIQAGTDVTSQLSAIDSRISAVSSQQSLVAANYNAVQQGQSALTAQAAQLTTQRSGVDGVDLTKTLVELSAQQNAYQAALGVTSKALQPTLMSFLR</sequence>
<evidence type="ECO:0000256" key="3">
    <source>
        <dbReference type="RuleBase" id="RU362073"/>
    </source>
</evidence>
<proteinExistence type="inferred from homology"/>
<dbReference type="EMBL" id="JBHSMG010000002">
    <property type="protein sequence ID" value="MFC5502372.1"/>
    <property type="molecule type" value="Genomic_DNA"/>
</dbReference>
<feature type="domain" description="Flagellin N-terminal" evidence="4">
    <location>
        <begin position="5"/>
        <end position="136"/>
    </location>
</feature>
<evidence type="ECO:0000313" key="7">
    <source>
        <dbReference type="Proteomes" id="UP001596039"/>
    </source>
</evidence>
<name>A0ABW0NSY6_9MICO</name>
<dbReference type="Pfam" id="PF00700">
    <property type="entry name" value="Flagellin_C"/>
    <property type="match status" value="1"/>
</dbReference>
<keyword evidence="7" id="KW-1185">Reference proteome</keyword>
<reference evidence="7" key="1">
    <citation type="journal article" date="2019" name="Int. J. Syst. Evol. Microbiol.">
        <title>The Global Catalogue of Microorganisms (GCM) 10K type strain sequencing project: providing services to taxonomists for standard genome sequencing and annotation.</title>
        <authorList>
            <consortium name="The Broad Institute Genomics Platform"/>
            <consortium name="The Broad Institute Genome Sequencing Center for Infectious Disease"/>
            <person name="Wu L."/>
            <person name="Ma J."/>
        </authorList>
    </citation>
    <scope>NUCLEOTIDE SEQUENCE [LARGE SCALE GENOMIC DNA]</scope>
    <source>
        <strain evidence="7">CGMCC 4.6997</strain>
    </source>
</reference>
<evidence type="ECO:0000313" key="6">
    <source>
        <dbReference type="EMBL" id="MFC5502372.1"/>
    </source>
</evidence>
<dbReference type="Pfam" id="PF00669">
    <property type="entry name" value="Flagellin_N"/>
    <property type="match status" value="1"/>
</dbReference>
<keyword evidence="6" id="KW-0282">Flagellum</keyword>